<keyword evidence="4" id="KW-1134">Transmembrane beta strand</keyword>
<dbReference type="GO" id="GO:0009279">
    <property type="term" value="C:cell outer membrane"/>
    <property type="evidence" value="ECO:0007669"/>
    <property type="project" value="UniProtKB-SubCell"/>
</dbReference>
<protein>
    <submittedName>
        <fullName evidence="10">TolC family protein</fullName>
    </submittedName>
</protein>
<dbReference type="AlphaFoldDB" id="A0ABD4T991"/>
<keyword evidence="8" id="KW-0175">Coiled coil</keyword>
<accession>A0ABD4T991</accession>
<feature type="compositionally biased region" description="Low complexity" evidence="9">
    <location>
        <begin position="59"/>
        <end position="71"/>
    </location>
</feature>
<comment type="similarity">
    <text evidence="2">Belongs to the outer membrane factor (OMF) (TC 1.B.17) family.</text>
</comment>
<dbReference type="SUPFAM" id="SSF56954">
    <property type="entry name" value="Outer membrane efflux proteins (OEP)"/>
    <property type="match status" value="1"/>
</dbReference>
<evidence type="ECO:0000256" key="1">
    <source>
        <dbReference type="ARBA" id="ARBA00004442"/>
    </source>
</evidence>
<organism evidence="10 11">
    <name type="scientific">Lyngbya confervoides BDU141951</name>
    <dbReference type="NCBI Taxonomy" id="1574623"/>
    <lineage>
        <taxon>Bacteria</taxon>
        <taxon>Bacillati</taxon>
        <taxon>Cyanobacteriota</taxon>
        <taxon>Cyanophyceae</taxon>
        <taxon>Oscillatoriophycideae</taxon>
        <taxon>Oscillatoriales</taxon>
        <taxon>Microcoleaceae</taxon>
        <taxon>Lyngbya</taxon>
    </lineage>
</organism>
<evidence type="ECO:0000313" key="11">
    <source>
        <dbReference type="Proteomes" id="UP000031561"/>
    </source>
</evidence>
<keyword evidence="11" id="KW-1185">Reference proteome</keyword>
<evidence type="ECO:0000256" key="8">
    <source>
        <dbReference type="SAM" id="Coils"/>
    </source>
</evidence>
<comment type="subcellular location">
    <subcellularLocation>
        <location evidence="1">Cell outer membrane</location>
    </subcellularLocation>
</comment>
<dbReference type="RefSeq" id="WP_166277913.1">
    <property type="nucleotide sequence ID" value="NZ_JTHE03000116.1"/>
</dbReference>
<keyword evidence="6" id="KW-0472">Membrane</keyword>
<evidence type="ECO:0000256" key="3">
    <source>
        <dbReference type="ARBA" id="ARBA00022448"/>
    </source>
</evidence>
<evidence type="ECO:0000313" key="10">
    <source>
        <dbReference type="EMBL" id="MCM1985181.1"/>
    </source>
</evidence>
<keyword evidence="7" id="KW-0998">Cell outer membrane</keyword>
<name>A0ABD4T991_9CYAN</name>
<evidence type="ECO:0000256" key="4">
    <source>
        <dbReference type="ARBA" id="ARBA00022452"/>
    </source>
</evidence>
<dbReference type="EMBL" id="JTHE03000116">
    <property type="protein sequence ID" value="MCM1985181.1"/>
    <property type="molecule type" value="Genomic_DNA"/>
</dbReference>
<evidence type="ECO:0000256" key="2">
    <source>
        <dbReference type="ARBA" id="ARBA00007613"/>
    </source>
</evidence>
<sequence>MTVYQQFYNSVLVFSLLCLIPFGSRPAVRAETVSSETRQLREQLKPSQPQEYGSGNAADLTPLNPSPNLLDLPQSVSEVTIDLNQPITLQQALILARRNNRELQVAELSVKRAQANVEEARSDRYPDVGVSGQVQRSQDFVNQDSVLPAGVSQGQATVQADYDVFTNGQRPASIRAAREALAATEQELRIELWDLQLEVTNDYYDLQQAQELINIAEAAVKNARDTFANTVALEQAGLGTRFDVLRAEVQLADRQQQLTQARGQLEIARRQLAQRLSLADTVNIDAADPVAEAGEWPLSLESSIVAAQRYRAELAEILSEREIALLNRKIARGSLGPFVAVSGSLSAAGSVLDSAPLGVDQLRGDVGYSVGGSVTRTLFDGGAAQAQARQQEINAAIADTQFSNASNVIRFQIEQNYYNLISSRRNISTNRQAVQQAEQSLGLAQLRFREGIGTQLEVSNEEVALTRARSNLLQAIIDYNRSLVGLQRFVADPDLALAPLAPAAP</sequence>
<evidence type="ECO:0000256" key="9">
    <source>
        <dbReference type="SAM" id="MobiDB-lite"/>
    </source>
</evidence>
<evidence type="ECO:0000256" key="6">
    <source>
        <dbReference type="ARBA" id="ARBA00023136"/>
    </source>
</evidence>
<dbReference type="InterPro" id="IPR051906">
    <property type="entry name" value="TolC-like"/>
</dbReference>
<proteinExistence type="inferred from homology"/>
<gene>
    <name evidence="10" type="ORF">QQ91_0020395</name>
</gene>
<evidence type="ECO:0000256" key="7">
    <source>
        <dbReference type="ARBA" id="ARBA00023237"/>
    </source>
</evidence>
<dbReference type="PANTHER" id="PTHR30026">
    <property type="entry name" value="OUTER MEMBRANE PROTEIN TOLC"/>
    <property type="match status" value="1"/>
</dbReference>
<feature type="region of interest" description="Disordered" evidence="9">
    <location>
        <begin position="38"/>
        <end position="71"/>
    </location>
</feature>
<dbReference type="InterPro" id="IPR003423">
    <property type="entry name" value="OMP_efflux"/>
</dbReference>
<keyword evidence="5" id="KW-0812">Transmembrane</keyword>
<feature type="coiled-coil region" evidence="8">
    <location>
        <begin position="96"/>
        <end position="123"/>
    </location>
</feature>
<dbReference type="Gene3D" id="1.20.1600.10">
    <property type="entry name" value="Outer membrane efflux proteins (OEP)"/>
    <property type="match status" value="1"/>
</dbReference>
<keyword evidence="3" id="KW-0813">Transport</keyword>
<dbReference type="Pfam" id="PF02321">
    <property type="entry name" value="OEP"/>
    <property type="match status" value="2"/>
</dbReference>
<dbReference type="PANTHER" id="PTHR30026:SF21">
    <property type="entry name" value="SLR1270 PROTEIN"/>
    <property type="match status" value="1"/>
</dbReference>
<reference evidence="10 11" key="1">
    <citation type="journal article" date="2015" name="Genome Announc.">
        <title>Draft Genome Sequence of Filamentous Marine Cyanobacterium Lyngbya confervoides Strain BDU141951.</title>
        <authorList>
            <person name="Chandrababunaidu M.M."/>
            <person name="Sen D."/>
            <person name="Tripathy S."/>
        </authorList>
    </citation>
    <scope>NUCLEOTIDE SEQUENCE [LARGE SCALE GENOMIC DNA]</scope>
    <source>
        <strain evidence="10 11">BDU141951</strain>
    </source>
</reference>
<dbReference type="Proteomes" id="UP000031561">
    <property type="component" value="Unassembled WGS sequence"/>
</dbReference>
<evidence type="ECO:0000256" key="5">
    <source>
        <dbReference type="ARBA" id="ARBA00022692"/>
    </source>
</evidence>
<comment type="caution">
    <text evidence="10">The sequence shown here is derived from an EMBL/GenBank/DDBJ whole genome shotgun (WGS) entry which is preliminary data.</text>
</comment>